<accession>A0A417Z0T2</accession>
<proteinExistence type="predicted"/>
<name>A0A417Z0T2_9MICO</name>
<evidence type="ECO:0000313" key="3">
    <source>
        <dbReference type="Proteomes" id="UP000285376"/>
    </source>
</evidence>
<keyword evidence="1" id="KW-0812">Transmembrane</keyword>
<evidence type="ECO:0008006" key="4">
    <source>
        <dbReference type="Google" id="ProtNLM"/>
    </source>
</evidence>
<organism evidence="2 3">
    <name type="scientific">Dermacoccus abyssi</name>
    <dbReference type="NCBI Taxonomy" id="322596"/>
    <lineage>
        <taxon>Bacteria</taxon>
        <taxon>Bacillati</taxon>
        <taxon>Actinomycetota</taxon>
        <taxon>Actinomycetes</taxon>
        <taxon>Micrococcales</taxon>
        <taxon>Dermacoccaceae</taxon>
        <taxon>Dermacoccus</taxon>
    </lineage>
</organism>
<protein>
    <recommendedName>
        <fullName evidence="4">PrgI family protein</fullName>
    </recommendedName>
</protein>
<dbReference type="EMBL" id="QWLM01000024">
    <property type="protein sequence ID" value="RHW43750.1"/>
    <property type="molecule type" value="Genomic_DNA"/>
</dbReference>
<evidence type="ECO:0000256" key="1">
    <source>
        <dbReference type="SAM" id="Phobius"/>
    </source>
</evidence>
<dbReference type="AlphaFoldDB" id="A0A417Z0T2"/>
<comment type="caution">
    <text evidence="2">The sequence shown here is derived from an EMBL/GenBank/DDBJ whole genome shotgun (WGS) entry which is preliminary data.</text>
</comment>
<keyword evidence="1" id="KW-0472">Membrane</keyword>
<gene>
    <name evidence="2" type="ORF">D1832_14195</name>
</gene>
<keyword evidence="1" id="KW-1133">Transmembrane helix</keyword>
<reference evidence="2 3" key="1">
    <citation type="submission" date="2018-08" db="EMBL/GenBank/DDBJ databases">
        <title>Whole genome sequence analysis of Dermacoccus abyssi bacteria isolated from Deep Mariana trench Micromonospora spp reveals genes involved in the environmental adaptation and production of secondary metabolites.</title>
        <authorList>
            <person name="Abdel-Mageed W.M."/>
            <person name="Lehri B."/>
            <person name="Nouioui I."/>
            <person name="Goodfellow I."/>
            <person name="Jaspars M."/>
            <person name="Karlyshev A."/>
        </authorList>
    </citation>
    <scope>NUCLEOTIDE SEQUENCE [LARGE SCALE GENOMIC DNA]</scope>
    <source>
        <strain evidence="2 3">MT1.1</strain>
    </source>
</reference>
<evidence type="ECO:0000313" key="2">
    <source>
        <dbReference type="EMBL" id="RHW43750.1"/>
    </source>
</evidence>
<feature type="transmembrane region" description="Helical" evidence="1">
    <location>
        <begin position="29"/>
        <end position="62"/>
    </location>
</feature>
<sequence>MSTINTRFIGGETSRRSIFGGQRNRERTIGLLIVGPIGVAITIWFQLIGAAVTAVLVGLVYLATHKHASRAGSMFSRRLTTRRFNDKAKRGMNTFVPVSRRPAGLDERFAQATKRDRDTVALEWNQYRDWPDGLVGLQWLQDEPGEAGIAWHRPPGEQPYFSVVFPVLGQVRGLESDMTVNQLMSRFQGFLAAAGNREARQTSAQFLTRILPADSAEHEAWVADNLDHEVLRDASDETAEAFRQLQISYKEVITRMDASYRQRHFVVGRWPEDAKFRAAAMRRGDGAVGWKVLLNNEVQAMYRRLAVAGLRPQAPLTARKTAAVFRHMQMPSWPIDQAGDITDPMDCFLAEESLWDHTVVSDMNPLGQPEQWWHRTGVIRADAVETGPRTPLWLVPLLTGMPAKIIRTISIDFETIPAQHARAAARQDLTSDMADLTSQQRAGQLVGDDLKVAQRAVQSRVHDLEPGSGHHGGQWLMHISISAPSKRELVEAVELIQEAASECGITDIDWLDGWGQAAHAACFPAARGMAPYQLTRGQKILERMAGTGRSDSLR</sequence>
<dbReference type="Proteomes" id="UP000285376">
    <property type="component" value="Unassembled WGS sequence"/>
</dbReference>
<dbReference type="RefSeq" id="WP_118915000.1">
    <property type="nucleotide sequence ID" value="NZ_CBCRVH010000012.1"/>
</dbReference>